<feature type="signal peptide" evidence="2">
    <location>
        <begin position="1"/>
        <end position="21"/>
    </location>
</feature>
<evidence type="ECO:0000256" key="2">
    <source>
        <dbReference type="SAM" id="SignalP"/>
    </source>
</evidence>
<feature type="coiled-coil region" evidence="1">
    <location>
        <begin position="40"/>
        <end position="74"/>
    </location>
</feature>
<keyword evidence="1" id="KW-0175">Coiled coil</keyword>
<feature type="chain" id="PRO_5030926993" evidence="2">
    <location>
        <begin position="22"/>
        <end position="252"/>
    </location>
</feature>
<proteinExistence type="predicted"/>
<gene>
    <name evidence="3" type="ORF">HPHI1048_LOCUS2753</name>
</gene>
<protein>
    <submittedName>
        <fullName evidence="3">Uncharacterized protein</fullName>
    </submittedName>
</protein>
<sequence>MNTRWSRLLVCTLLLVLVLLASREDATEEELEQRELTSGLIEAARKFEDFEMKRAELEQRAAKLQLIESEDERQRLLLRAQDKFLKRLLHAAASTRTSHLLISAPSSLLSKTLCPPRDASQAALNGCLIDKKLGDVLVRHEEERTRVLRVRELMQGTERILRQLSRKQQPVQQELEQSDEQDVMMRSHFPSSVLREQPTFHALARARLTRERAAALTRLWLKNPAEALDSLKRIEEKHDAWGLSKLAEILRT</sequence>
<dbReference type="AlphaFoldDB" id="A0A7S0HA83"/>
<evidence type="ECO:0000256" key="1">
    <source>
        <dbReference type="SAM" id="Coils"/>
    </source>
</evidence>
<reference evidence="3" key="1">
    <citation type="submission" date="2021-01" db="EMBL/GenBank/DDBJ databases">
        <authorList>
            <person name="Corre E."/>
            <person name="Pelletier E."/>
            <person name="Niang G."/>
            <person name="Scheremetjew M."/>
            <person name="Finn R."/>
            <person name="Kale V."/>
            <person name="Holt S."/>
            <person name="Cochrane G."/>
            <person name="Meng A."/>
            <person name="Brown T."/>
            <person name="Cohen L."/>
        </authorList>
    </citation>
    <scope>NUCLEOTIDE SEQUENCE</scope>
    <source>
        <strain evidence="3">CCMP325</strain>
    </source>
</reference>
<organism evidence="3">
    <name type="scientific">Hanusia phi</name>
    <dbReference type="NCBI Taxonomy" id="3032"/>
    <lineage>
        <taxon>Eukaryota</taxon>
        <taxon>Cryptophyceae</taxon>
        <taxon>Pyrenomonadales</taxon>
        <taxon>Geminigeraceae</taxon>
        <taxon>Hanusia</taxon>
    </lineage>
</organism>
<name>A0A7S0HA83_9CRYP</name>
<dbReference type="EMBL" id="HBEO01003847">
    <property type="protein sequence ID" value="CAD8469975.1"/>
    <property type="molecule type" value="Transcribed_RNA"/>
</dbReference>
<keyword evidence="2" id="KW-0732">Signal</keyword>
<accession>A0A7S0HA83</accession>
<evidence type="ECO:0000313" key="3">
    <source>
        <dbReference type="EMBL" id="CAD8469975.1"/>
    </source>
</evidence>